<dbReference type="GO" id="GO:0015074">
    <property type="term" value="P:DNA integration"/>
    <property type="evidence" value="ECO:0007669"/>
    <property type="project" value="InterPro"/>
</dbReference>
<evidence type="ECO:0008006" key="4">
    <source>
        <dbReference type="Google" id="ProtNLM"/>
    </source>
</evidence>
<accession>A0AB37UAD5</accession>
<protein>
    <recommendedName>
        <fullName evidence="4">Tyr recombinase domain-containing protein</fullName>
    </recommendedName>
</protein>
<evidence type="ECO:0000256" key="1">
    <source>
        <dbReference type="ARBA" id="ARBA00023172"/>
    </source>
</evidence>
<keyword evidence="1" id="KW-0233">DNA recombination</keyword>
<dbReference type="SUPFAM" id="SSF56349">
    <property type="entry name" value="DNA breaking-rejoining enzymes"/>
    <property type="match status" value="1"/>
</dbReference>
<dbReference type="GO" id="GO:0006310">
    <property type="term" value="P:DNA recombination"/>
    <property type="evidence" value="ECO:0007669"/>
    <property type="project" value="UniProtKB-KW"/>
</dbReference>
<reference evidence="2 3" key="1">
    <citation type="journal article" date="2019" name="Genome Biol. Evol.">
        <title>Day and night: Metabolic profiles and evolutionary relationships of six axenic non-marine cyanobacteria.</title>
        <authorList>
            <person name="Will S.E."/>
            <person name="Henke P."/>
            <person name="Boedeker C."/>
            <person name="Huang S."/>
            <person name="Brinkmann H."/>
            <person name="Rohde M."/>
            <person name="Jarek M."/>
            <person name="Friedl T."/>
            <person name="Seufert S."/>
            <person name="Schumacher M."/>
            <person name="Overmann J."/>
            <person name="Neumann-Schaal M."/>
            <person name="Petersen J."/>
        </authorList>
    </citation>
    <scope>NUCLEOTIDE SEQUENCE [LARGE SCALE GENOMIC DNA]</scope>
    <source>
        <strain evidence="2 3">SAG 39.79</strain>
    </source>
</reference>
<organism evidence="2 3">
    <name type="scientific">Chroococcidiopsis cubana SAG 39.79</name>
    <dbReference type="NCBI Taxonomy" id="388085"/>
    <lineage>
        <taxon>Bacteria</taxon>
        <taxon>Bacillati</taxon>
        <taxon>Cyanobacteriota</taxon>
        <taxon>Cyanophyceae</taxon>
        <taxon>Chroococcidiopsidales</taxon>
        <taxon>Chroococcidiopsidaceae</taxon>
        <taxon>Chroococcidiopsis</taxon>
    </lineage>
</organism>
<dbReference type="AlphaFoldDB" id="A0AB37UAD5"/>
<evidence type="ECO:0000313" key="3">
    <source>
        <dbReference type="Proteomes" id="UP000282574"/>
    </source>
</evidence>
<dbReference type="GO" id="GO:0003677">
    <property type="term" value="F:DNA binding"/>
    <property type="evidence" value="ECO:0007669"/>
    <property type="project" value="InterPro"/>
</dbReference>
<sequence length="368" mass="42315">MARNKSATDIDGINQKLEAAGVRLRVVVRNRKLSLRGTLPPRPGSTETKPKQTYLALGLDTTSYGYKMALSEALKIWAALDQNKFDWNDYTEITNWQSCQAWIDRYKKHWFQCKGDSEKNRIYWEREEWQLGLKCLPPEKNLTAELLEVAQTKPPNTRSRQRLVQILTRLARFADILIDLSPYQGSYSASKVQSRNIPNDEEISTIRSAIANPQWQLVYTRMAIYGLRDHEVWHCQIDSQPPHACQVLLGKTGPREGVMPLYPEWATAWRPWEGNLPTVNCQGDFTVYGERTARAFKRLAVPFTPYNLRHAYAIRASVAFKFPIAVAARMMVHSPTVHLKTYNRWINGQHTLDTFKEIMANNPPKAPT</sequence>
<dbReference type="Proteomes" id="UP000282574">
    <property type="component" value="Unassembled WGS sequence"/>
</dbReference>
<name>A0AB37UAD5_9CYAN</name>
<dbReference type="RefSeq" id="WP_106166745.1">
    <property type="nucleotide sequence ID" value="NZ_JAVKZF010000001.1"/>
</dbReference>
<gene>
    <name evidence="2" type="ORF">DSM107010_61450</name>
</gene>
<dbReference type="InterPro" id="IPR011010">
    <property type="entry name" value="DNA_brk_join_enz"/>
</dbReference>
<comment type="caution">
    <text evidence="2">The sequence shown here is derived from an EMBL/GenBank/DDBJ whole genome shotgun (WGS) entry which is preliminary data.</text>
</comment>
<proteinExistence type="predicted"/>
<dbReference type="EMBL" id="RSCK01000103">
    <property type="protein sequence ID" value="RUT02961.1"/>
    <property type="molecule type" value="Genomic_DNA"/>
</dbReference>
<keyword evidence="3" id="KW-1185">Reference proteome</keyword>
<dbReference type="Gene3D" id="1.10.443.10">
    <property type="entry name" value="Intergrase catalytic core"/>
    <property type="match status" value="1"/>
</dbReference>
<evidence type="ECO:0000313" key="2">
    <source>
        <dbReference type="EMBL" id="RUT02961.1"/>
    </source>
</evidence>
<dbReference type="InterPro" id="IPR013762">
    <property type="entry name" value="Integrase-like_cat_sf"/>
</dbReference>